<keyword evidence="3" id="KW-1185">Reference proteome</keyword>
<evidence type="ECO:0000313" key="3">
    <source>
        <dbReference type="Proteomes" id="UP000610846"/>
    </source>
</evidence>
<sequence>MVGGATGQAGGADARGERGSAIVEFLGVALVLLLPTMYLVLTVGRLQAATFAVEGASREAARAFVTAQSAADGSARAAVAVRIALDDQGFDGVGTADALTLACSSTECLEPGSAVTSSVRVEVPLPLVPDFARSAVPLAIPVQAQHVASVDEYAARRP</sequence>
<comment type="caution">
    <text evidence="2">The sequence shown here is derived from an EMBL/GenBank/DDBJ whole genome shotgun (WGS) entry which is preliminary data.</text>
</comment>
<evidence type="ECO:0000256" key="1">
    <source>
        <dbReference type="SAM" id="Phobius"/>
    </source>
</evidence>
<organism evidence="2 3">
    <name type="scientific">Cellulosimicrobium arenosum</name>
    <dbReference type="NCBI Taxonomy" id="2708133"/>
    <lineage>
        <taxon>Bacteria</taxon>
        <taxon>Bacillati</taxon>
        <taxon>Actinomycetota</taxon>
        <taxon>Actinomycetes</taxon>
        <taxon>Micrococcales</taxon>
        <taxon>Promicromonosporaceae</taxon>
        <taxon>Cellulosimicrobium</taxon>
    </lineage>
</organism>
<protein>
    <submittedName>
        <fullName evidence="2">Pilus assembly protein</fullName>
    </submittedName>
</protein>
<dbReference type="EMBL" id="JACYHB010000002">
    <property type="protein sequence ID" value="MBD8078046.1"/>
    <property type="molecule type" value="Genomic_DNA"/>
</dbReference>
<keyword evidence="1" id="KW-1133">Transmembrane helix</keyword>
<evidence type="ECO:0000313" key="2">
    <source>
        <dbReference type="EMBL" id="MBD8078046.1"/>
    </source>
</evidence>
<gene>
    <name evidence="2" type="ORF">IF651_03110</name>
</gene>
<keyword evidence="1" id="KW-0812">Transmembrane</keyword>
<reference evidence="2" key="1">
    <citation type="journal article" date="2018" name="Curr. Microbiol.">
        <title>Cellulosimicrobium arenosum sp. nov., Isolated from Marine Sediment Sand.</title>
        <authorList>
            <person name="Oh M."/>
            <person name="Kim J.H."/>
            <person name="Yoon J.H."/>
            <person name="Schumann P."/>
            <person name="Kim W."/>
        </authorList>
    </citation>
    <scope>NUCLEOTIDE SEQUENCE</scope>
    <source>
        <strain evidence="2">KCTC 49039</strain>
    </source>
</reference>
<proteinExistence type="predicted"/>
<dbReference type="Proteomes" id="UP000610846">
    <property type="component" value="Unassembled WGS sequence"/>
</dbReference>
<dbReference type="AlphaFoldDB" id="A0A927G6X1"/>
<feature type="transmembrane region" description="Helical" evidence="1">
    <location>
        <begin position="20"/>
        <end position="41"/>
    </location>
</feature>
<keyword evidence="1" id="KW-0472">Membrane</keyword>
<accession>A0A927G6X1</accession>
<name>A0A927G6X1_9MICO</name>
<reference evidence="2" key="2">
    <citation type="submission" date="2020-09" db="EMBL/GenBank/DDBJ databases">
        <authorList>
            <person name="Yu Y."/>
        </authorList>
    </citation>
    <scope>NUCLEOTIDE SEQUENCE</scope>
    <source>
        <strain evidence="2">KCTC 49039</strain>
    </source>
</reference>